<feature type="compositionally biased region" description="Polar residues" evidence="1">
    <location>
        <begin position="105"/>
        <end position="120"/>
    </location>
</feature>
<feature type="region of interest" description="Disordered" evidence="1">
    <location>
        <begin position="1"/>
        <end position="120"/>
    </location>
</feature>
<accession>A0A6A6FU72</accession>
<protein>
    <submittedName>
        <fullName evidence="2">Uncharacterized protein</fullName>
    </submittedName>
</protein>
<evidence type="ECO:0000313" key="2">
    <source>
        <dbReference type="EMBL" id="KAF2216931.1"/>
    </source>
</evidence>
<name>A0A6A6FU72_9PEZI</name>
<reference evidence="2" key="1">
    <citation type="journal article" date="2020" name="Stud. Mycol.">
        <title>101 Dothideomycetes genomes: a test case for predicting lifestyles and emergence of pathogens.</title>
        <authorList>
            <person name="Haridas S."/>
            <person name="Albert R."/>
            <person name="Binder M."/>
            <person name="Bloem J."/>
            <person name="Labutti K."/>
            <person name="Salamov A."/>
            <person name="Andreopoulos B."/>
            <person name="Baker S."/>
            <person name="Barry K."/>
            <person name="Bills G."/>
            <person name="Bluhm B."/>
            <person name="Cannon C."/>
            <person name="Castanera R."/>
            <person name="Culley D."/>
            <person name="Daum C."/>
            <person name="Ezra D."/>
            <person name="Gonzalez J."/>
            <person name="Henrissat B."/>
            <person name="Kuo A."/>
            <person name="Liang C."/>
            <person name="Lipzen A."/>
            <person name="Lutzoni F."/>
            <person name="Magnuson J."/>
            <person name="Mondo S."/>
            <person name="Nolan M."/>
            <person name="Ohm R."/>
            <person name="Pangilinan J."/>
            <person name="Park H.-J."/>
            <person name="Ramirez L."/>
            <person name="Alfaro M."/>
            <person name="Sun H."/>
            <person name="Tritt A."/>
            <person name="Yoshinaga Y."/>
            <person name="Zwiers L.-H."/>
            <person name="Turgeon B."/>
            <person name="Goodwin S."/>
            <person name="Spatafora J."/>
            <person name="Crous P."/>
            <person name="Grigoriev I."/>
        </authorList>
    </citation>
    <scope>NUCLEOTIDE SEQUENCE</scope>
    <source>
        <strain evidence="2">SCOH1-5</strain>
    </source>
</reference>
<organism evidence="2 3">
    <name type="scientific">Cercospora zeae-maydis SCOH1-5</name>
    <dbReference type="NCBI Taxonomy" id="717836"/>
    <lineage>
        <taxon>Eukaryota</taxon>
        <taxon>Fungi</taxon>
        <taxon>Dikarya</taxon>
        <taxon>Ascomycota</taxon>
        <taxon>Pezizomycotina</taxon>
        <taxon>Dothideomycetes</taxon>
        <taxon>Dothideomycetidae</taxon>
        <taxon>Mycosphaerellales</taxon>
        <taxon>Mycosphaerellaceae</taxon>
        <taxon>Cercospora</taxon>
    </lineage>
</organism>
<gene>
    <name evidence="2" type="ORF">CERZMDRAFT_89732</name>
</gene>
<feature type="compositionally biased region" description="Basic and acidic residues" evidence="1">
    <location>
        <begin position="14"/>
        <end position="31"/>
    </location>
</feature>
<evidence type="ECO:0000313" key="3">
    <source>
        <dbReference type="Proteomes" id="UP000799539"/>
    </source>
</evidence>
<sequence length="163" mass="18413">MLPVVDETGLSIIRWEHPSNAEGPRRPERGRSPPPQAIADEAGLSFVGWRQKGNNTKKRSHPRRSPHEQLRHGSIKQFPRTPRKLSKYRRHSREGENFAAPLSPRSGTVSSERQQPISSLQDVVVDEAGLSVVGWKYSNVEAPNSRRGTQVVPLKRKLLFLQD</sequence>
<feature type="compositionally biased region" description="Basic residues" evidence="1">
    <location>
        <begin position="55"/>
        <end position="64"/>
    </location>
</feature>
<proteinExistence type="predicted"/>
<feature type="compositionally biased region" description="Basic residues" evidence="1">
    <location>
        <begin position="81"/>
        <end position="92"/>
    </location>
</feature>
<dbReference type="Proteomes" id="UP000799539">
    <property type="component" value="Unassembled WGS sequence"/>
</dbReference>
<keyword evidence="3" id="KW-1185">Reference proteome</keyword>
<dbReference type="AlphaFoldDB" id="A0A6A6FU72"/>
<dbReference type="EMBL" id="ML992663">
    <property type="protein sequence ID" value="KAF2216931.1"/>
    <property type="molecule type" value="Genomic_DNA"/>
</dbReference>
<dbReference type="OrthoDB" id="3632140at2759"/>
<evidence type="ECO:0000256" key="1">
    <source>
        <dbReference type="SAM" id="MobiDB-lite"/>
    </source>
</evidence>